<dbReference type="InterPro" id="IPR036097">
    <property type="entry name" value="HisK_dim/P_sf"/>
</dbReference>
<protein>
    <recommendedName>
        <fullName evidence="2">histidine kinase</fullName>
        <ecNumber evidence="2">2.7.13.3</ecNumber>
    </recommendedName>
</protein>
<evidence type="ECO:0000256" key="5">
    <source>
        <dbReference type="ARBA" id="ARBA00022741"/>
    </source>
</evidence>
<keyword evidence="8" id="KW-0902">Two-component regulatory system</keyword>
<dbReference type="EMBL" id="AP028679">
    <property type="protein sequence ID" value="BEQ15252.1"/>
    <property type="molecule type" value="Genomic_DNA"/>
</dbReference>
<evidence type="ECO:0000256" key="3">
    <source>
        <dbReference type="ARBA" id="ARBA00022553"/>
    </source>
</evidence>
<keyword evidence="7" id="KW-0067">ATP-binding</keyword>
<dbReference type="InterPro" id="IPR003661">
    <property type="entry name" value="HisK_dim/P_dom"/>
</dbReference>
<dbReference type="CDD" id="cd00075">
    <property type="entry name" value="HATPase"/>
    <property type="match status" value="1"/>
</dbReference>
<evidence type="ECO:0000256" key="7">
    <source>
        <dbReference type="ARBA" id="ARBA00022840"/>
    </source>
</evidence>
<evidence type="ECO:0000256" key="6">
    <source>
        <dbReference type="ARBA" id="ARBA00022777"/>
    </source>
</evidence>
<dbReference type="SUPFAM" id="SSF55874">
    <property type="entry name" value="ATPase domain of HSP90 chaperone/DNA topoisomerase II/histidine kinase"/>
    <property type="match status" value="1"/>
</dbReference>
<keyword evidence="5" id="KW-0547">Nucleotide-binding</keyword>
<dbReference type="PRINTS" id="PR00344">
    <property type="entry name" value="BCTRLSENSOR"/>
</dbReference>
<organism evidence="11 12">
    <name type="scientific">Desulfoferula mesophila</name>
    <dbReference type="NCBI Taxonomy" id="3058419"/>
    <lineage>
        <taxon>Bacteria</taxon>
        <taxon>Pseudomonadati</taxon>
        <taxon>Thermodesulfobacteriota</taxon>
        <taxon>Desulfarculia</taxon>
        <taxon>Desulfarculales</taxon>
        <taxon>Desulfarculaceae</taxon>
        <taxon>Desulfoferula</taxon>
    </lineage>
</organism>
<keyword evidence="12" id="KW-1185">Reference proteome</keyword>
<evidence type="ECO:0000313" key="12">
    <source>
        <dbReference type="Proteomes" id="UP001366166"/>
    </source>
</evidence>
<gene>
    <name evidence="11" type="primary">zraS</name>
    <name evidence="11" type="ORF">FAK_23180</name>
</gene>
<dbReference type="Pfam" id="PF00512">
    <property type="entry name" value="HisKA"/>
    <property type="match status" value="1"/>
</dbReference>
<evidence type="ECO:0000256" key="2">
    <source>
        <dbReference type="ARBA" id="ARBA00012438"/>
    </source>
</evidence>
<dbReference type="InterPro" id="IPR003594">
    <property type="entry name" value="HATPase_dom"/>
</dbReference>
<dbReference type="PANTHER" id="PTHR43065">
    <property type="entry name" value="SENSOR HISTIDINE KINASE"/>
    <property type="match status" value="1"/>
</dbReference>
<dbReference type="GO" id="GO:0000155">
    <property type="term" value="F:phosphorelay sensor kinase activity"/>
    <property type="evidence" value="ECO:0007669"/>
    <property type="project" value="InterPro"/>
</dbReference>
<evidence type="ECO:0000256" key="9">
    <source>
        <dbReference type="SAM" id="Phobius"/>
    </source>
</evidence>
<keyword evidence="9" id="KW-0812">Transmembrane</keyword>
<dbReference type="KEGG" id="dmp:FAK_23180"/>
<reference evidence="12" key="1">
    <citation type="journal article" date="2023" name="Arch. Microbiol.">
        <title>Desulfoferula mesophilus gen. nov. sp. nov., a mesophilic sulfate-reducing bacterium isolated from a brackish lake sediment.</title>
        <authorList>
            <person name="Watanabe T."/>
            <person name="Yabe T."/>
            <person name="Tsuji J.M."/>
            <person name="Fukui M."/>
        </authorList>
    </citation>
    <scope>NUCLEOTIDE SEQUENCE [LARGE SCALE GENOMIC DNA]</scope>
    <source>
        <strain evidence="12">12FAK</strain>
    </source>
</reference>
<dbReference type="InterPro" id="IPR036890">
    <property type="entry name" value="HATPase_C_sf"/>
</dbReference>
<keyword evidence="9" id="KW-0472">Membrane</keyword>
<feature type="domain" description="Histidine kinase" evidence="10">
    <location>
        <begin position="275"/>
        <end position="483"/>
    </location>
</feature>
<sequence>MARKPTSPLAEPTNRLTGLLLVGILLMIMAVIAITTARRMQSTGQLMRHSLATQGELVIKSLEGATRFGMRHHMWGSLRMQSLVEEMLRLPSLASLVVMGPQGEVLAAGVAAGGVDDVPGKALTGLSPEVQQAVDKRQPVILFLGKELVVGRPFEPLADFQRQGRSLPPWANSMDDHMRQMMGQPRGAGRAGGPGGPPPKPGYVLVRLSTESIRVAQGRDLTSSLLLAAVVFFSAAALAAAMFFYTRRRQSELERLREEVAENQHLAAVGRLAGSVAHEVRNPLSALRGLVQYLAKGHEPGTRSYQCAETAVSEVDRLERVVSGLLDYTRPRSPRLIPLDLQESIAGTLRLLADEPRSQGVEVISRLEPNLPLVQADPDQVRQILMNLIINALEANNGKGSVVVSALSLGDQVKVEVQDQGEGIPPGKSEEIFDPFFSTKERGTGLGLAIARRLARGMGGQLTAASLEWQKGSKFTLTLTAEEAKA</sequence>
<feature type="transmembrane region" description="Helical" evidence="9">
    <location>
        <begin position="224"/>
        <end position="245"/>
    </location>
</feature>
<keyword evidence="6 11" id="KW-0418">Kinase</keyword>
<dbReference type="GO" id="GO:0005524">
    <property type="term" value="F:ATP binding"/>
    <property type="evidence" value="ECO:0007669"/>
    <property type="project" value="UniProtKB-KW"/>
</dbReference>
<dbReference type="Pfam" id="PF02518">
    <property type="entry name" value="HATPase_c"/>
    <property type="match status" value="1"/>
</dbReference>
<accession>A0AAU9F3I6</accession>
<proteinExistence type="predicted"/>
<dbReference type="EC" id="2.7.13.3" evidence="2"/>
<evidence type="ECO:0000256" key="1">
    <source>
        <dbReference type="ARBA" id="ARBA00000085"/>
    </source>
</evidence>
<feature type="transmembrane region" description="Helical" evidence="9">
    <location>
        <begin position="16"/>
        <end position="37"/>
    </location>
</feature>
<evidence type="ECO:0000313" key="11">
    <source>
        <dbReference type="EMBL" id="BEQ15252.1"/>
    </source>
</evidence>
<dbReference type="Proteomes" id="UP001366166">
    <property type="component" value="Chromosome"/>
</dbReference>
<dbReference type="InterPro" id="IPR004358">
    <property type="entry name" value="Sig_transdc_His_kin-like_C"/>
</dbReference>
<dbReference type="Gene3D" id="3.30.565.10">
    <property type="entry name" value="Histidine kinase-like ATPase, C-terminal domain"/>
    <property type="match status" value="1"/>
</dbReference>
<evidence type="ECO:0000256" key="8">
    <source>
        <dbReference type="ARBA" id="ARBA00023012"/>
    </source>
</evidence>
<name>A0AAU9F3I6_9BACT</name>
<comment type="catalytic activity">
    <reaction evidence="1">
        <text>ATP + protein L-histidine = ADP + protein N-phospho-L-histidine.</text>
        <dbReference type="EC" id="2.7.13.3"/>
    </reaction>
</comment>
<dbReference type="SMART" id="SM00387">
    <property type="entry name" value="HATPase_c"/>
    <property type="match status" value="1"/>
</dbReference>
<keyword evidence="3" id="KW-0597">Phosphoprotein</keyword>
<dbReference type="CDD" id="cd00082">
    <property type="entry name" value="HisKA"/>
    <property type="match status" value="1"/>
</dbReference>
<dbReference type="InterPro" id="IPR005467">
    <property type="entry name" value="His_kinase_dom"/>
</dbReference>
<dbReference type="Gene3D" id="1.10.287.130">
    <property type="match status" value="1"/>
</dbReference>
<dbReference type="SMART" id="SM00388">
    <property type="entry name" value="HisKA"/>
    <property type="match status" value="1"/>
</dbReference>
<keyword evidence="4" id="KW-0808">Transferase</keyword>
<keyword evidence="9" id="KW-1133">Transmembrane helix</keyword>
<dbReference type="SUPFAM" id="SSF47384">
    <property type="entry name" value="Homodimeric domain of signal transducing histidine kinase"/>
    <property type="match status" value="1"/>
</dbReference>
<evidence type="ECO:0000259" key="10">
    <source>
        <dbReference type="PROSITE" id="PS50109"/>
    </source>
</evidence>
<dbReference type="PANTHER" id="PTHR43065:SF10">
    <property type="entry name" value="PEROXIDE STRESS-ACTIVATED HISTIDINE KINASE MAK3"/>
    <property type="match status" value="1"/>
</dbReference>
<evidence type="ECO:0000256" key="4">
    <source>
        <dbReference type="ARBA" id="ARBA00022679"/>
    </source>
</evidence>
<dbReference type="AlphaFoldDB" id="A0AAU9F3I6"/>
<dbReference type="PROSITE" id="PS50109">
    <property type="entry name" value="HIS_KIN"/>
    <property type="match status" value="1"/>
</dbReference>